<sequence>MAMHTALPIHKVAFDLLSLSTDITRNIPRDLKAGLGAKVRDECIEVMVLIARANAAREKRQHLGEMVERVQVIEFLLRLFKEKRFISVPQHAAAIELTASIGKQANAWKRSTASAPAS</sequence>
<dbReference type="STRING" id="1220495.SAMN05216288_4296"/>
<feature type="domain" description="bAvd-like" evidence="1">
    <location>
        <begin position="15"/>
        <end position="111"/>
    </location>
</feature>
<name>A0A1M7LL09_9GAMM</name>
<dbReference type="Pfam" id="PF22296">
    <property type="entry name" value="bAvd"/>
    <property type="match status" value="1"/>
</dbReference>
<keyword evidence="3" id="KW-1185">Reference proteome</keyword>
<evidence type="ECO:0000259" key="1">
    <source>
        <dbReference type="Pfam" id="PF22296"/>
    </source>
</evidence>
<gene>
    <name evidence="2" type="ORF">SAMN05216288_4296</name>
</gene>
<organism evidence="2 3">
    <name type="scientific">Phytopseudomonas punonensis</name>
    <dbReference type="NCBI Taxonomy" id="1220495"/>
    <lineage>
        <taxon>Bacteria</taxon>
        <taxon>Pseudomonadati</taxon>
        <taxon>Pseudomonadota</taxon>
        <taxon>Gammaproteobacteria</taxon>
        <taxon>Pseudomonadales</taxon>
        <taxon>Pseudomonadaceae</taxon>
        <taxon>Phytopseudomonas</taxon>
    </lineage>
</organism>
<evidence type="ECO:0000313" key="2">
    <source>
        <dbReference type="EMBL" id="SHM78779.1"/>
    </source>
</evidence>
<accession>A0A1M7LL09</accession>
<dbReference type="Proteomes" id="UP000184305">
    <property type="component" value="Unassembled WGS sequence"/>
</dbReference>
<protein>
    <submittedName>
        <fullName evidence="2">23S rRNA-intervening sequence protein</fullName>
    </submittedName>
</protein>
<dbReference type="InterPro" id="IPR036583">
    <property type="entry name" value="23S_rRNA_IVS_sf"/>
</dbReference>
<reference evidence="3" key="1">
    <citation type="submission" date="2016-11" db="EMBL/GenBank/DDBJ databases">
        <authorList>
            <person name="Varghese N."/>
            <person name="Submissions S."/>
        </authorList>
    </citation>
    <scope>NUCLEOTIDE SEQUENCE [LARGE SCALE GENOMIC DNA]</scope>
    <source>
        <strain evidence="3">CECT 8089</strain>
    </source>
</reference>
<evidence type="ECO:0000313" key="3">
    <source>
        <dbReference type="Proteomes" id="UP000184305"/>
    </source>
</evidence>
<dbReference type="InterPro" id="IPR055360">
    <property type="entry name" value="bAvd"/>
</dbReference>
<dbReference type="Gene3D" id="1.20.1440.60">
    <property type="entry name" value="23S rRNA-intervening sequence"/>
    <property type="match status" value="1"/>
</dbReference>
<dbReference type="EMBL" id="FRBQ01000008">
    <property type="protein sequence ID" value="SHM78779.1"/>
    <property type="molecule type" value="Genomic_DNA"/>
</dbReference>
<dbReference type="CDD" id="cd16376">
    <property type="entry name" value="Avd_like"/>
    <property type="match status" value="1"/>
</dbReference>
<dbReference type="OrthoDB" id="8595978at2"/>
<proteinExistence type="predicted"/>
<dbReference type="AlphaFoldDB" id="A0A1M7LL09"/>
<dbReference type="RefSeq" id="WP_073267496.1">
    <property type="nucleotide sequence ID" value="NZ_FRBQ01000008.1"/>
</dbReference>